<comment type="caution">
    <text evidence="1">The sequence shown here is derived from an EMBL/GenBank/DDBJ whole genome shotgun (WGS) entry which is preliminary data.</text>
</comment>
<organism evidence="1 2">
    <name type="scientific">Brachionus plicatilis</name>
    <name type="common">Marine rotifer</name>
    <name type="synonym">Brachionus muelleri</name>
    <dbReference type="NCBI Taxonomy" id="10195"/>
    <lineage>
        <taxon>Eukaryota</taxon>
        <taxon>Metazoa</taxon>
        <taxon>Spiralia</taxon>
        <taxon>Gnathifera</taxon>
        <taxon>Rotifera</taxon>
        <taxon>Eurotatoria</taxon>
        <taxon>Monogononta</taxon>
        <taxon>Pseudotrocha</taxon>
        <taxon>Ploima</taxon>
        <taxon>Brachionidae</taxon>
        <taxon>Brachionus</taxon>
    </lineage>
</organism>
<gene>
    <name evidence="1" type="ORF">BpHYR1_007153</name>
</gene>
<keyword evidence="2" id="KW-1185">Reference proteome</keyword>
<reference evidence="1 2" key="1">
    <citation type="journal article" date="2018" name="Sci. Rep.">
        <title>Genomic signatures of local adaptation to the degree of environmental predictability in rotifers.</title>
        <authorList>
            <person name="Franch-Gras L."/>
            <person name="Hahn C."/>
            <person name="Garcia-Roger E.M."/>
            <person name="Carmona M.J."/>
            <person name="Serra M."/>
            <person name="Gomez A."/>
        </authorList>
    </citation>
    <scope>NUCLEOTIDE SEQUENCE [LARGE SCALE GENOMIC DNA]</scope>
    <source>
        <strain evidence="1">HYR1</strain>
    </source>
</reference>
<dbReference type="AlphaFoldDB" id="A0A3M7PXH6"/>
<accession>A0A3M7PXH6</accession>
<proteinExistence type="predicted"/>
<feature type="non-terminal residue" evidence="1">
    <location>
        <position position="1"/>
    </location>
</feature>
<dbReference type="Proteomes" id="UP000276133">
    <property type="component" value="Unassembled WGS sequence"/>
</dbReference>
<dbReference type="EMBL" id="REGN01008522">
    <property type="protein sequence ID" value="RNA03378.1"/>
    <property type="molecule type" value="Genomic_DNA"/>
</dbReference>
<name>A0A3M7PXH6_BRAPC</name>
<evidence type="ECO:0000313" key="2">
    <source>
        <dbReference type="Proteomes" id="UP000276133"/>
    </source>
</evidence>
<protein>
    <submittedName>
        <fullName evidence="1">Uncharacterized protein</fullName>
    </submittedName>
</protein>
<evidence type="ECO:0000313" key="1">
    <source>
        <dbReference type="EMBL" id="RNA03378.1"/>
    </source>
</evidence>
<sequence length="92" mass="10421">ILKHMLNLTSEIGSSFKIEGDIGNAYFTLSLNKNDLRNLTYNLSNVNNLIEPMSKSKCVFCSTGRQTGVEKVSYIEYPTPLFSWALMVYDCE</sequence>